<protein>
    <submittedName>
        <fullName evidence="1">Sigma 54 modulation protein / S30EA ribosomal protein</fullName>
    </submittedName>
</protein>
<dbReference type="NCBIfam" id="TIGR00741">
    <property type="entry name" value="yfiA"/>
    <property type="match status" value="1"/>
</dbReference>
<dbReference type="GO" id="GO:0005840">
    <property type="term" value="C:ribosome"/>
    <property type="evidence" value="ECO:0007669"/>
    <property type="project" value="UniProtKB-KW"/>
</dbReference>
<dbReference type="InterPro" id="IPR003489">
    <property type="entry name" value="RHF/RaiA"/>
</dbReference>
<keyword evidence="1" id="KW-0689">Ribosomal protein</keyword>
<dbReference type="Pfam" id="PF02482">
    <property type="entry name" value="Ribosomal_S30AE"/>
    <property type="match status" value="1"/>
</dbReference>
<accession>A0A1I1ESS8</accession>
<dbReference type="RefSeq" id="WP_091979244.1">
    <property type="nucleotide sequence ID" value="NZ_FOLO01000002.1"/>
</dbReference>
<dbReference type="Proteomes" id="UP000198862">
    <property type="component" value="Unassembled WGS sequence"/>
</dbReference>
<dbReference type="SUPFAM" id="SSF69754">
    <property type="entry name" value="Ribosome binding protein Y (YfiA homologue)"/>
    <property type="match status" value="1"/>
</dbReference>
<dbReference type="CDD" id="cd00552">
    <property type="entry name" value="RaiA"/>
    <property type="match status" value="1"/>
</dbReference>
<dbReference type="STRING" id="1123010.SAMN02745724_00337"/>
<evidence type="ECO:0000313" key="2">
    <source>
        <dbReference type="Proteomes" id="UP000198862"/>
    </source>
</evidence>
<reference evidence="1 2" key="1">
    <citation type="submission" date="2016-10" db="EMBL/GenBank/DDBJ databases">
        <authorList>
            <person name="de Groot N.N."/>
        </authorList>
    </citation>
    <scope>NUCLEOTIDE SEQUENCE [LARGE SCALE GENOMIC DNA]</scope>
    <source>
        <strain evidence="1 2">DSM 6059</strain>
    </source>
</reference>
<dbReference type="EMBL" id="FOLO01000002">
    <property type="protein sequence ID" value="SFB87953.1"/>
    <property type="molecule type" value="Genomic_DNA"/>
</dbReference>
<organism evidence="1 2">
    <name type="scientific">Pseudoalteromonas denitrificans DSM 6059</name>
    <dbReference type="NCBI Taxonomy" id="1123010"/>
    <lineage>
        <taxon>Bacteria</taxon>
        <taxon>Pseudomonadati</taxon>
        <taxon>Pseudomonadota</taxon>
        <taxon>Gammaproteobacteria</taxon>
        <taxon>Alteromonadales</taxon>
        <taxon>Pseudoalteromonadaceae</taxon>
        <taxon>Pseudoalteromonas</taxon>
    </lineage>
</organism>
<keyword evidence="1" id="KW-0687">Ribonucleoprotein</keyword>
<gene>
    <name evidence="1" type="ORF">SAMN02745724_00337</name>
</gene>
<dbReference type="Gene3D" id="3.30.160.100">
    <property type="entry name" value="Ribosome hibernation promotion factor-like"/>
    <property type="match status" value="1"/>
</dbReference>
<dbReference type="AlphaFoldDB" id="A0A1I1ESS8"/>
<name>A0A1I1ESS8_9GAMM</name>
<dbReference type="OrthoDB" id="9795119at2"/>
<keyword evidence="2" id="KW-1185">Reference proteome</keyword>
<dbReference type="InterPro" id="IPR036567">
    <property type="entry name" value="RHF-like"/>
</dbReference>
<proteinExistence type="predicted"/>
<evidence type="ECO:0000313" key="1">
    <source>
        <dbReference type="EMBL" id="SFB87953.1"/>
    </source>
</evidence>
<sequence length="110" mass="12157">MKIEISGHHVEITEAIKQSVENKFSKIGQHYPDIMSLHAIVTVERNAQKIEVSTVYEGVSISVNATDKELYVAIASAVKKLESSLSHRKGVLKANLHNKPHSAELVLDEV</sequence>